<proteinExistence type="predicted"/>
<name>A0A7K1KPH2_9BACT</name>
<gene>
    <name evidence="1" type="ORF">GKC30_09560</name>
</gene>
<sequence>MKTHGGGNDGGVAGAVVEFRTSRPEIFDFLLQEGFQVSFVDRCTIREFLCCQLALCGDYTEKNIQTIFLNSRPVDDVDAAVLRGDDRLALSAAMPGLVGATMRKRGFFAKMRHSISHDSAGGDDRAAGRGKRCLIQVKLFNLLARDLARDFLARGIFFPVERLCTLLGRRPVRFFADLNAVSVNGEPLDSPKEMEDRLRPLSGCVQLRLLGD</sequence>
<dbReference type="AlphaFoldDB" id="A0A7K1KPH2"/>
<reference evidence="1 2" key="1">
    <citation type="submission" date="2019-11" db="EMBL/GenBank/DDBJ databases">
        <title>Pseudodesulfovibrio alkaliphilus, sp. nov., an alkaliphilic sulfate-reducing bacteria from mud volcano of Taman peninsula, Russia.</title>
        <authorList>
            <person name="Frolova A."/>
            <person name="Merkel A.Y."/>
            <person name="Slobodkin A.I."/>
        </authorList>
    </citation>
    <scope>NUCLEOTIDE SEQUENCE [LARGE SCALE GENOMIC DNA]</scope>
    <source>
        <strain evidence="1 2">F-1</strain>
    </source>
</reference>
<keyword evidence="2" id="KW-1185">Reference proteome</keyword>
<comment type="caution">
    <text evidence="1">The sequence shown here is derived from an EMBL/GenBank/DDBJ whole genome shotgun (WGS) entry which is preliminary data.</text>
</comment>
<evidence type="ECO:0000313" key="2">
    <source>
        <dbReference type="Proteomes" id="UP000461162"/>
    </source>
</evidence>
<evidence type="ECO:0000313" key="1">
    <source>
        <dbReference type="EMBL" id="MUM77880.1"/>
    </source>
</evidence>
<dbReference type="EMBL" id="WODC01000005">
    <property type="protein sequence ID" value="MUM77880.1"/>
    <property type="molecule type" value="Genomic_DNA"/>
</dbReference>
<accession>A0A7K1KPH2</accession>
<protein>
    <submittedName>
        <fullName evidence="1">Uncharacterized protein</fullName>
    </submittedName>
</protein>
<dbReference type="Proteomes" id="UP000461162">
    <property type="component" value="Unassembled WGS sequence"/>
</dbReference>
<organism evidence="1 2">
    <name type="scientific">Pseudodesulfovibrio alkaliphilus</name>
    <dbReference type="NCBI Taxonomy" id="2661613"/>
    <lineage>
        <taxon>Bacteria</taxon>
        <taxon>Pseudomonadati</taxon>
        <taxon>Thermodesulfobacteriota</taxon>
        <taxon>Desulfovibrionia</taxon>
        <taxon>Desulfovibrionales</taxon>
        <taxon>Desulfovibrionaceae</taxon>
    </lineage>
</organism>
<dbReference type="RefSeq" id="WP_155934462.1">
    <property type="nucleotide sequence ID" value="NZ_WODC01000005.1"/>
</dbReference>